<evidence type="ECO:0000313" key="1">
    <source>
        <dbReference type="EMBL" id="MFC5024046.1"/>
    </source>
</evidence>
<accession>A0ABV9XF42</accession>
<keyword evidence="2" id="KW-1185">Reference proteome</keyword>
<dbReference type="EMBL" id="JBHSJD010000014">
    <property type="protein sequence ID" value="MFC5024046.1"/>
    <property type="molecule type" value="Genomic_DNA"/>
</dbReference>
<sequence length="588" mass="61775">MGLAVGTIAPLGSVAMAAEPPLPPHTVFQSDRYVPRDVTLASAGAHGVLRKEEGTSAYLWTSFADGQSTTLDDAYRPAVGSDIVYARSGSTIDLRDLAGGSSRTVTVPEGHTLIGVYGTTVLTYTVAYAPGVPTRYTLYLHEAASDGTTATRRVEAPDPATVISPAVLAGDARGVVLRLRDTTTDPDTFHLALLDLSTAQLAPGPQVPEKVAVALDETRLVWHEIEQQQIHAVPRSDLLSVPDSVPLPAGQGWVRLGLAGDWVVVSRSTTYPNDPANVAGMPLVAVPLAGGAPLTLLRHAHPTMTQIPGGDLMVTGGADSGHWAMRRVSAAKGDAAAPTLATLTDIAPVPAKIRQLSLAGGTLATEEADGTFWPSFFTRPVTTDGSRLTPGFNTAAGWSQSPYTKGPWSAGDGRVLWTSMNEADSTAIRSLLKDDPTVLFNVPTMKSQLTEVTGRYAVVNGTNTGQQYIGDLDARGTQLPIRTQAITPTTVWGTLAWSQSSTAGLLKVDNLATGTRGTLNTGAPCVATELQAVGRWLYWACGASGPAGVYDGTAKKSEFVYRLLVDESFEGFAGFGASGQAPYFTSYR</sequence>
<comment type="caution">
    <text evidence="1">The sequence shown here is derived from an EMBL/GenBank/DDBJ whole genome shotgun (WGS) entry which is preliminary data.</text>
</comment>
<organism evidence="1 2">
    <name type="scientific">Streptomyces coeruleoprunus</name>
    <dbReference type="NCBI Taxonomy" id="285563"/>
    <lineage>
        <taxon>Bacteria</taxon>
        <taxon>Bacillati</taxon>
        <taxon>Actinomycetota</taxon>
        <taxon>Actinomycetes</taxon>
        <taxon>Kitasatosporales</taxon>
        <taxon>Streptomycetaceae</taxon>
        <taxon>Streptomyces</taxon>
    </lineage>
</organism>
<proteinExistence type="predicted"/>
<dbReference type="Proteomes" id="UP001595829">
    <property type="component" value="Unassembled WGS sequence"/>
</dbReference>
<evidence type="ECO:0000313" key="2">
    <source>
        <dbReference type="Proteomes" id="UP001595829"/>
    </source>
</evidence>
<name>A0ABV9XF42_9ACTN</name>
<protein>
    <submittedName>
        <fullName evidence="1">Uncharacterized protein</fullName>
    </submittedName>
</protein>
<gene>
    <name evidence="1" type="ORF">ACFPM3_18095</name>
</gene>
<dbReference type="SUPFAM" id="SSF75011">
    <property type="entry name" value="3-carboxy-cis,cis-mucoante lactonizing enzyme"/>
    <property type="match status" value="1"/>
</dbReference>
<dbReference type="RefSeq" id="WP_345685970.1">
    <property type="nucleotide sequence ID" value="NZ_BAABIT010000001.1"/>
</dbReference>
<reference evidence="2" key="1">
    <citation type="journal article" date="2019" name="Int. J. Syst. Evol. Microbiol.">
        <title>The Global Catalogue of Microorganisms (GCM) 10K type strain sequencing project: providing services to taxonomists for standard genome sequencing and annotation.</title>
        <authorList>
            <consortium name="The Broad Institute Genomics Platform"/>
            <consortium name="The Broad Institute Genome Sequencing Center for Infectious Disease"/>
            <person name="Wu L."/>
            <person name="Ma J."/>
        </authorList>
    </citation>
    <scope>NUCLEOTIDE SEQUENCE [LARGE SCALE GENOMIC DNA]</scope>
    <source>
        <strain evidence="2">CGMCC 4.1648</strain>
    </source>
</reference>